<comment type="caution">
    <text evidence="1">The sequence shown here is derived from an EMBL/GenBank/DDBJ whole genome shotgun (WGS) entry which is preliminary data.</text>
</comment>
<evidence type="ECO:0000313" key="1">
    <source>
        <dbReference type="EMBL" id="VIO69571.1"/>
    </source>
</evidence>
<evidence type="ECO:0000313" key="2">
    <source>
        <dbReference type="Proteomes" id="UP000328092"/>
    </source>
</evidence>
<organism evidence="1 2">
    <name type="scientific">Bradyrhizobium ivorense</name>
    <dbReference type="NCBI Taxonomy" id="2511166"/>
    <lineage>
        <taxon>Bacteria</taxon>
        <taxon>Pseudomonadati</taxon>
        <taxon>Pseudomonadota</taxon>
        <taxon>Alphaproteobacteria</taxon>
        <taxon>Hyphomicrobiales</taxon>
        <taxon>Nitrobacteraceae</taxon>
        <taxon>Bradyrhizobium</taxon>
    </lineage>
</organism>
<dbReference type="EMBL" id="CAADFC020000009">
    <property type="protein sequence ID" value="VIO69571.1"/>
    <property type="molecule type" value="Genomic_DNA"/>
</dbReference>
<reference evidence="1" key="1">
    <citation type="submission" date="2019-02" db="EMBL/GenBank/DDBJ databases">
        <authorList>
            <person name="Pothier F.J."/>
        </authorList>
    </citation>
    <scope>NUCLEOTIDE SEQUENCE</scope>
    <source>
        <strain evidence="1">CI-1B</strain>
    </source>
</reference>
<sequence length="62" mass="6425">MTAFATMAAIIDREPPASAVFLIGIDCEAIIARVVGDAAALANESLTAPLNVKTIEDEPGLR</sequence>
<dbReference type="Proteomes" id="UP000328092">
    <property type="component" value="Unassembled WGS sequence"/>
</dbReference>
<dbReference type="AlphaFoldDB" id="A0A508T605"/>
<accession>A0A508T605</accession>
<gene>
    <name evidence="1" type="ORF">CI1B_27770</name>
</gene>
<name>A0A508T605_9BRAD</name>
<keyword evidence="2" id="KW-1185">Reference proteome</keyword>
<proteinExistence type="predicted"/>
<protein>
    <submittedName>
        <fullName evidence="1">Uncharacterized protein</fullName>
    </submittedName>
</protein>